<dbReference type="RefSeq" id="WP_248939393.1">
    <property type="nucleotide sequence ID" value="NZ_JAKIKS010000018.1"/>
</dbReference>
<evidence type="ECO:0000313" key="11">
    <source>
        <dbReference type="EMBL" id="MCL1124109.1"/>
    </source>
</evidence>
<organism evidence="11 12">
    <name type="scientific">Shewanella surugensis</name>
    <dbReference type="NCBI Taxonomy" id="212020"/>
    <lineage>
        <taxon>Bacteria</taxon>
        <taxon>Pseudomonadati</taxon>
        <taxon>Pseudomonadota</taxon>
        <taxon>Gammaproteobacteria</taxon>
        <taxon>Alteromonadales</taxon>
        <taxon>Shewanellaceae</taxon>
        <taxon>Shewanella</taxon>
    </lineage>
</organism>
<comment type="catalytic activity">
    <reaction evidence="7 8">
        <text>a 6-O-methyl-2'-deoxyguanosine in DNA + L-cysteinyl-[protein] = S-methyl-L-cysteinyl-[protein] + a 2'-deoxyguanosine in DNA</text>
        <dbReference type="Rhea" id="RHEA:24000"/>
        <dbReference type="Rhea" id="RHEA-COMP:10131"/>
        <dbReference type="Rhea" id="RHEA-COMP:10132"/>
        <dbReference type="Rhea" id="RHEA-COMP:11367"/>
        <dbReference type="Rhea" id="RHEA-COMP:11368"/>
        <dbReference type="ChEBI" id="CHEBI:29950"/>
        <dbReference type="ChEBI" id="CHEBI:82612"/>
        <dbReference type="ChEBI" id="CHEBI:85445"/>
        <dbReference type="ChEBI" id="CHEBI:85448"/>
        <dbReference type="EC" id="2.1.1.63"/>
    </reaction>
</comment>
<evidence type="ECO:0000259" key="9">
    <source>
        <dbReference type="Pfam" id="PF01035"/>
    </source>
</evidence>
<evidence type="ECO:0000256" key="5">
    <source>
        <dbReference type="ARBA" id="ARBA00022763"/>
    </source>
</evidence>
<keyword evidence="5 8" id="KW-0227">DNA damage</keyword>
<evidence type="ECO:0000313" key="12">
    <source>
        <dbReference type="Proteomes" id="UP001203423"/>
    </source>
</evidence>
<dbReference type="Gene3D" id="1.10.10.10">
    <property type="entry name" value="Winged helix-like DNA-binding domain superfamily/Winged helix DNA-binding domain"/>
    <property type="match status" value="1"/>
</dbReference>
<protein>
    <recommendedName>
        <fullName evidence="8">Methylated-DNA--protein-cysteine methyltransferase</fullName>
        <ecNumber evidence="8">2.1.1.63</ecNumber>
    </recommendedName>
    <alternativeName>
        <fullName evidence="8">6-O-methylguanine-DNA methyltransferase</fullName>
        <shortName evidence="8">MGMT</shortName>
    </alternativeName>
    <alternativeName>
        <fullName evidence="8">O-6-methylguanine-DNA-alkyltransferase</fullName>
    </alternativeName>
</protein>
<dbReference type="HAMAP" id="MF_00772">
    <property type="entry name" value="OGT"/>
    <property type="match status" value="1"/>
</dbReference>
<dbReference type="EMBL" id="JAKIKS010000018">
    <property type="protein sequence ID" value="MCL1124109.1"/>
    <property type="molecule type" value="Genomic_DNA"/>
</dbReference>
<dbReference type="PANTHER" id="PTHR10815:SF5">
    <property type="entry name" value="METHYLATED-DNA--PROTEIN-CYSTEINE METHYLTRANSFERASE"/>
    <property type="match status" value="1"/>
</dbReference>
<sequence length="185" mass="20536">MYTDYIDTPLGMMECKASNEGIRQLIFCGPEQSTVSSNEVTDVCKVQLLEYFKGQRQQFDLPLDPQGTVFQKQVWHALRQIPFGQVMTYLDIAKMVNKSKGAQAVGGANGRNPITLIVPCHRVIASSGALTGYAGGLERKLWLLAHEGIKVKSPQPQLLPQSNELHNSAFESVIKTRQAKTQFLD</sequence>
<dbReference type="InterPro" id="IPR036217">
    <property type="entry name" value="MethylDNA_cys_MeTrfase_DNAb"/>
</dbReference>
<dbReference type="InterPro" id="IPR014048">
    <property type="entry name" value="MethylDNA_cys_MeTrfase_DNA-bd"/>
</dbReference>
<dbReference type="InterPro" id="IPR036631">
    <property type="entry name" value="MGMT_N_sf"/>
</dbReference>
<comment type="caution">
    <text evidence="11">The sequence shown here is derived from an EMBL/GenBank/DDBJ whole genome shotgun (WGS) entry which is preliminary data.</text>
</comment>
<comment type="subcellular location">
    <subcellularLocation>
        <location evidence="8">Cytoplasm</location>
    </subcellularLocation>
</comment>
<gene>
    <name evidence="11" type="ORF">L2764_06370</name>
</gene>
<feature type="active site" description="Nucleophile; methyl group acceptor" evidence="8">
    <location>
        <position position="120"/>
    </location>
</feature>
<evidence type="ECO:0000259" key="10">
    <source>
        <dbReference type="Pfam" id="PF02870"/>
    </source>
</evidence>
<name>A0ABT0L8U1_9GAMM</name>
<feature type="domain" description="Methylguanine DNA methyltransferase ribonuclease-like" evidence="10">
    <location>
        <begin position="1"/>
        <end position="65"/>
    </location>
</feature>
<feature type="domain" description="Methylated-DNA-[protein]-cysteine S-methyltransferase DNA binding" evidence="9">
    <location>
        <begin position="70"/>
        <end position="149"/>
    </location>
</feature>
<dbReference type="Proteomes" id="UP001203423">
    <property type="component" value="Unassembled WGS sequence"/>
</dbReference>
<dbReference type="Pfam" id="PF01035">
    <property type="entry name" value="DNA_binding_1"/>
    <property type="match status" value="1"/>
</dbReference>
<dbReference type="SUPFAM" id="SSF53155">
    <property type="entry name" value="Methylated DNA-protein cysteine methyltransferase domain"/>
    <property type="match status" value="1"/>
</dbReference>
<evidence type="ECO:0000256" key="6">
    <source>
        <dbReference type="ARBA" id="ARBA00023204"/>
    </source>
</evidence>
<dbReference type="InterPro" id="IPR001497">
    <property type="entry name" value="MethylDNA_cys_MeTrfase_AS"/>
</dbReference>
<dbReference type="PROSITE" id="PS00374">
    <property type="entry name" value="MGMT"/>
    <property type="match status" value="1"/>
</dbReference>
<dbReference type="InterPro" id="IPR023546">
    <property type="entry name" value="MGMT"/>
</dbReference>
<dbReference type="NCBIfam" id="TIGR00589">
    <property type="entry name" value="ogt"/>
    <property type="match status" value="1"/>
</dbReference>
<accession>A0ABT0L8U1</accession>
<keyword evidence="12" id="KW-1185">Reference proteome</keyword>
<dbReference type="CDD" id="cd06445">
    <property type="entry name" value="ATase"/>
    <property type="match status" value="1"/>
</dbReference>
<dbReference type="InterPro" id="IPR008332">
    <property type="entry name" value="MethylG_MeTrfase_N"/>
</dbReference>
<reference evidence="11 12" key="1">
    <citation type="submission" date="2022-01" db="EMBL/GenBank/DDBJ databases">
        <title>Whole genome-based taxonomy of the Shewanellaceae.</title>
        <authorList>
            <person name="Martin-Rodriguez A.J."/>
        </authorList>
    </citation>
    <scope>NUCLEOTIDE SEQUENCE [LARGE SCALE GENOMIC DNA]</scope>
    <source>
        <strain evidence="11 12">DSM 17177</strain>
    </source>
</reference>
<evidence type="ECO:0000256" key="3">
    <source>
        <dbReference type="ARBA" id="ARBA00022603"/>
    </source>
</evidence>
<dbReference type="InterPro" id="IPR036388">
    <property type="entry name" value="WH-like_DNA-bd_sf"/>
</dbReference>
<dbReference type="EC" id="2.1.1.63" evidence="8"/>
<evidence type="ECO:0000256" key="2">
    <source>
        <dbReference type="ARBA" id="ARBA00022490"/>
    </source>
</evidence>
<keyword evidence="2 8" id="KW-0963">Cytoplasm</keyword>
<evidence type="ECO:0000256" key="4">
    <source>
        <dbReference type="ARBA" id="ARBA00022679"/>
    </source>
</evidence>
<comment type="similarity">
    <text evidence="8">Belongs to the MGMT family.</text>
</comment>
<proteinExistence type="inferred from homology"/>
<comment type="miscellaneous">
    <text evidence="8">This enzyme catalyzes only one turnover and therefore is not strictly catalytic. According to one definition, an enzyme is a biocatalyst that acts repeatedly and over many reaction cycles.</text>
</comment>
<evidence type="ECO:0000256" key="1">
    <source>
        <dbReference type="ARBA" id="ARBA00001286"/>
    </source>
</evidence>
<dbReference type="Pfam" id="PF02870">
    <property type="entry name" value="Methyltransf_1N"/>
    <property type="match status" value="1"/>
</dbReference>
<dbReference type="SUPFAM" id="SSF46767">
    <property type="entry name" value="Methylated DNA-protein cysteine methyltransferase, C-terminal domain"/>
    <property type="match status" value="1"/>
</dbReference>
<keyword evidence="4 8" id="KW-0808">Transferase</keyword>
<keyword evidence="6 8" id="KW-0234">DNA repair</keyword>
<comment type="catalytic activity">
    <reaction evidence="1 8">
        <text>a 4-O-methyl-thymidine in DNA + L-cysteinyl-[protein] = a thymidine in DNA + S-methyl-L-cysteinyl-[protein]</text>
        <dbReference type="Rhea" id="RHEA:53428"/>
        <dbReference type="Rhea" id="RHEA-COMP:10131"/>
        <dbReference type="Rhea" id="RHEA-COMP:10132"/>
        <dbReference type="Rhea" id="RHEA-COMP:13555"/>
        <dbReference type="Rhea" id="RHEA-COMP:13556"/>
        <dbReference type="ChEBI" id="CHEBI:29950"/>
        <dbReference type="ChEBI" id="CHEBI:82612"/>
        <dbReference type="ChEBI" id="CHEBI:137386"/>
        <dbReference type="ChEBI" id="CHEBI:137387"/>
        <dbReference type="EC" id="2.1.1.63"/>
    </reaction>
</comment>
<evidence type="ECO:0000256" key="7">
    <source>
        <dbReference type="ARBA" id="ARBA00049348"/>
    </source>
</evidence>
<comment type="function">
    <text evidence="8">Involved in the cellular defense against the biological effects of O6-methylguanine (O6-MeG) and O4-methylthymine (O4-MeT) in DNA. Repairs the methylated nucleobase in DNA by stoichiometrically transferring the methyl group to a cysteine residue in the enzyme. This is a suicide reaction: the enzyme is irreversibly inactivated.</text>
</comment>
<keyword evidence="3 8" id="KW-0489">Methyltransferase</keyword>
<dbReference type="PANTHER" id="PTHR10815">
    <property type="entry name" value="METHYLATED-DNA--PROTEIN-CYSTEINE METHYLTRANSFERASE"/>
    <property type="match status" value="1"/>
</dbReference>
<dbReference type="Gene3D" id="3.30.160.70">
    <property type="entry name" value="Methylated DNA-protein cysteine methyltransferase domain"/>
    <property type="match status" value="1"/>
</dbReference>
<evidence type="ECO:0000256" key="8">
    <source>
        <dbReference type="HAMAP-Rule" id="MF_00772"/>
    </source>
</evidence>